<reference evidence="2 3" key="1">
    <citation type="submission" date="2015-11" db="EMBL/GenBank/DDBJ databases">
        <title>Genome sequences of Lysobacter enzymogenes strain C3 and Lysobacter antibioticus ATCC 29479.</title>
        <authorList>
            <person name="Kobayashi D.Y."/>
        </authorList>
    </citation>
    <scope>NUCLEOTIDE SEQUENCE [LARGE SCALE GENOMIC DNA]</scope>
    <source>
        <strain evidence="2 3">C3</strain>
    </source>
</reference>
<organism evidence="2 3">
    <name type="scientific">Lysobacter enzymogenes</name>
    <dbReference type="NCBI Taxonomy" id="69"/>
    <lineage>
        <taxon>Bacteria</taxon>
        <taxon>Pseudomonadati</taxon>
        <taxon>Pseudomonadota</taxon>
        <taxon>Gammaproteobacteria</taxon>
        <taxon>Lysobacterales</taxon>
        <taxon>Lysobacteraceae</taxon>
        <taxon>Lysobacter</taxon>
    </lineage>
</organism>
<evidence type="ECO:0000313" key="3">
    <source>
        <dbReference type="Proteomes" id="UP000061569"/>
    </source>
</evidence>
<feature type="compositionally biased region" description="Basic and acidic residues" evidence="1">
    <location>
        <begin position="1"/>
        <end position="15"/>
    </location>
</feature>
<dbReference type="PATRIC" id="fig|69.6.peg.164"/>
<evidence type="ECO:0000313" key="2">
    <source>
        <dbReference type="EMBL" id="ALN55521.1"/>
    </source>
</evidence>
<dbReference type="AlphaFoldDB" id="A0A0S2DAQ8"/>
<dbReference type="STRING" id="69.GLE_0162"/>
<protein>
    <submittedName>
        <fullName evidence="2">Uncharacterized protein</fullName>
    </submittedName>
</protein>
<dbReference type="EMBL" id="CP013140">
    <property type="protein sequence ID" value="ALN55521.1"/>
    <property type="molecule type" value="Genomic_DNA"/>
</dbReference>
<name>A0A0S2DAQ8_LYSEN</name>
<evidence type="ECO:0000256" key="1">
    <source>
        <dbReference type="SAM" id="MobiDB-lite"/>
    </source>
</evidence>
<dbReference type="KEGG" id="lez:GLE_0162"/>
<feature type="region of interest" description="Disordered" evidence="1">
    <location>
        <begin position="1"/>
        <end position="43"/>
    </location>
</feature>
<accession>A0A0S2DAQ8</accession>
<dbReference type="Proteomes" id="UP000061569">
    <property type="component" value="Chromosome"/>
</dbReference>
<gene>
    <name evidence="2" type="ORF">GLE_0162</name>
</gene>
<sequence length="43" mass="4808">MRSIRRDPSQREVARHPGLMVSAARADLKPKRARKTASFSGKS</sequence>
<proteinExistence type="predicted"/>